<dbReference type="InterPro" id="IPR013362">
    <property type="entry name" value="Pilus_4_PilV"/>
</dbReference>
<evidence type="ECO:0000313" key="4">
    <source>
        <dbReference type="Proteomes" id="UP000325788"/>
    </source>
</evidence>
<dbReference type="Proteomes" id="UP000325788">
    <property type="component" value="Unassembled WGS sequence"/>
</dbReference>
<accession>A0A5N4WK68</accession>
<name>A0A5N4WK68_9GAMM</name>
<dbReference type="InterPro" id="IPR012902">
    <property type="entry name" value="N_methyl_site"/>
</dbReference>
<protein>
    <submittedName>
        <fullName evidence="3">Type IV pilus modification protein PilV</fullName>
    </submittedName>
</protein>
<dbReference type="NCBIfam" id="TIGR02523">
    <property type="entry name" value="type_IV_pilV"/>
    <property type="match status" value="1"/>
</dbReference>
<dbReference type="InterPro" id="IPR054402">
    <property type="entry name" value="Tt1218-like_dom"/>
</dbReference>
<feature type="transmembrane region" description="Helical" evidence="1">
    <location>
        <begin position="12"/>
        <end position="32"/>
    </location>
</feature>
<dbReference type="Pfam" id="PF07963">
    <property type="entry name" value="N_methyl"/>
    <property type="match status" value="1"/>
</dbReference>
<feature type="domain" description="Type IV pilin Tt1218-like" evidence="2">
    <location>
        <begin position="31"/>
        <end position="108"/>
    </location>
</feature>
<reference evidence="3 4" key="1">
    <citation type="submission" date="2019-09" db="EMBL/GenBank/DDBJ databases">
        <title>Draft genome sequence of Acinetobacter tandoii W4-4-4 isolated from environmental water sample.</title>
        <authorList>
            <person name="Wee S.K."/>
            <person name="Yan B."/>
            <person name="Mustaffa S.B."/>
            <person name="Yap E.P.H."/>
        </authorList>
    </citation>
    <scope>NUCLEOTIDE SEQUENCE [LARGE SCALE GENOMIC DNA]</scope>
    <source>
        <strain evidence="3 4">W4-4-4</strain>
    </source>
</reference>
<evidence type="ECO:0000256" key="1">
    <source>
        <dbReference type="SAM" id="Phobius"/>
    </source>
</evidence>
<keyword evidence="1" id="KW-1133">Transmembrane helix</keyword>
<gene>
    <name evidence="3" type="primary">pilV</name>
    <name evidence="3" type="ORF">F4W09_06750</name>
</gene>
<keyword evidence="1" id="KW-0812">Transmembrane</keyword>
<dbReference type="Pfam" id="PF22150">
    <property type="entry name" value="Tt1218-like"/>
    <property type="match status" value="1"/>
</dbReference>
<proteinExistence type="predicted"/>
<dbReference type="EMBL" id="VXLD01000003">
    <property type="protein sequence ID" value="KAB1856680.1"/>
    <property type="molecule type" value="Genomic_DNA"/>
</dbReference>
<comment type="caution">
    <text evidence="3">The sequence shown here is derived from an EMBL/GenBank/DDBJ whole genome shotgun (WGS) entry which is preliminary data.</text>
</comment>
<sequence length="180" mass="18933">MNYNKYQAGVGLMEVLVALLLLAIGVLGYVALQLRAIDASSEALTKSQGILILRGLAENIRANGAGQASYATAVRGYTSITTTPTAPTPSCFNPSTLCTPAQMANYDAYNAAKSAFEIGMKITMAECPGVSSAPVKRQCLYAAWDNTTITATSSAADVSQCMSSNGIYVNTARCLMMEAY</sequence>
<evidence type="ECO:0000259" key="2">
    <source>
        <dbReference type="Pfam" id="PF22150"/>
    </source>
</evidence>
<keyword evidence="1" id="KW-0472">Membrane</keyword>
<dbReference type="AlphaFoldDB" id="A0A5N4WK68"/>
<dbReference type="RefSeq" id="WP_104441394.1">
    <property type="nucleotide sequence ID" value="NZ_VXLD01000003.1"/>
</dbReference>
<evidence type="ECO:0000313" key="3">
    <source>
        <dbReference type="EMBL" id="KAB1856680.1"/>
    </source>
</evidence>
<organism evidence="3 4">
    <name type="scientific">Acinetobacter tandoii</name>
    <dbReference type="NCBI Taxonomy" id="202954"/>
    <lineage>
        <taxon>Bacteria</taxon>
        <taxon>Pseudomonadati</taxon>
        <taxon>Pseudomonadota</taxon>
        <taxon>Gammaproteobacteria</taxon>
        <taxon>Moraxellales</taxon>
        <taxon>Moraxellaceae</taxon>
        <taxon>Acinetobacter</taxon>
    </lineage>
</organism>